<dbReference type="Gene3D" id="3.30.530.20">
    <property type="match status" value="1"/>
</dbReference>
<reference evidence="1 2" key="1">
    <citation type="submission" date="2021-03" db="EMBL/GenBank/DDBJ databases">
        <title>Sequencing the genomes of 1000 actinobacteria strains.</title>
        <authorList>
            <person name="Klenk H.-P."/>
        </authorList>
    </citation>
    <scope>NUCLEOTIDE SEQUENCE [LARGE SCALE GENOMIC DNA]</scope>
    <source>
        <strain evidence="1 2">DSM 14564</strain>
    </source>
</reference>
<dbReference type="Proteomes" id="UP000698222">
    <property type="component" value="Unassembled WGS sequence"/>
</dbReference>
<evidence type="ECO:0000313" key="2">
    <source>
        <dbReference type="Proteomes" id="UP000698222"/>
    </source>
</evidence>
<protein>
    <recommendedName>
        <fullName evidence="3">ATPase</fullName>
    </recommendedName>
</protein>
<organism evidence="1 2">
    <name type="scientific">Brachybacterium fresconis</name>
    <dbReference type="NCBI Taxonomy" id="173363"/>
    <lineage>
        <taxon>Bacteria</taxon>
        <taxon>Bacillati</taxon>
        <taxon>Actinomycetota</taxon>
        <taxon>Actinomycetes</taxon>
        <taxon>Micrococcales</taxon>
        <taxon>Dermabacteraceae</taxon>
        <taxon>Brachybacterium</taxon>
    </lineage>
</organism>
<evidence type="ECO:0008006" key="3">
    <source>
        <dbReference type="Google" id="ProtNLM"/>
    </source>
</evidence>
<dbReference type="Pfam" id="PF10604">
    <property type="entry name" value="Polyketide_cyc2"/>
    <property type="match status" value="1"/>
</dbReference>
<sequence>MSTGRHTSAETTHLHAERFVLATPQTIFALLTDPSRHHLTEPTDWVRGSLETAPPRITEVGQVFGIEMFHVGAGGRYEIHNLVIDLEPDRAIAWRPSQRMPDGSLTSGGWTWRYDLDPAPDGTGVRLTYDWSATPPEVAEQVGGLPAVGTEFLDRSLAALASVVEDRAE</sequence>
<evidence type="ECO:0000313" key="1">
    <source>
        <dbReference type="EMBL" id="MBP2409733.1"/>
    </source>
</evidence>
<proteinExistence type="predicted"/>
<name>A0ABS4YLR9_9MICO</name>
<comment type="caution">
    <text evidence="1">The sequence shown here is derived from an EMBL/GenBank/DDBJ whole genome shotgun (WGS) entry which is preliminary data.</text>
</comment>
<dbReference type="InterPro" id="IPR023393">
    <property type="entry name" value="START-like_dom_sf"/>
</dbReference>
<accession>A0ABS4YLR9</accession>
<dbReference type="SUPFAM" id="SSF55961">
    <property type="entry name" value="Bet v1-like"/>
    <property type="match status" value="1"/>
</dbReference>
<dbReference type="InterPro" id="IPR019587">
    <property type="entry name" value="Polyketide_cyclase/dehydratase"/>
</dbReference>
<dbReference type="RefSeq" id="WP_209892224.1">
    <property type="nucleotide sequence ID" value="NZ_BAAAJV010000006.1"/>
</dbReference>
<gene>
    <name evidence="1" type="ORF">JOF44_002636</name>
</gene>
<keyword evidence="2" id="KW-1185">Reference proteome</keyword>
<dbReference type="EMBL" id="JAGIOC010000001">
    <property type="protein sequence ID" value="MBP2409733.1"/>
    <property type="molecule type" value="Genomic_DNA"/>
</dbReference>